<evidence type="ECO:0000256" key="3">
    <source>
        <dbReference type="ARBA" id="ARBA00022475"/>
    </source>
</evidence>
<keyword evidence="3 9" id="KW-1003">Cell membrane</keyword>
<feature type="binding site" evidence="9">
    <location>
        <position position="88"/>
    </location>
    <ligand>
        <name>Mg(2+)</name>
        <dbReference type="ChEBI" id="CHEBI:18420"/>
        <label>2</label>
    </ligand>
</feature>
<feature type="binding site" evidence="9">
    <location>
        <position position="90"/>
    </location>
    <ligand>
        <name>Mg(2+)</name>
        <dbReference type="ChEBI" id="CHEBI:18420"/>
        <label>1</label>
    </ligand>
</feature>
<dbReference type="InterPro" id="IPR000760">
    <property type="entry name" value="Inositol_monophosphatase-like"/>
</dbReference>
<feature type="binding site" evidence="9">
    <location>
        <position position="91"/>
    </location>
    <ligand>
        <name>Mg(2+)</name>
        <dbReference type="ChEBI" id="CHEBI:18420"/>
        <label>2</label>
    </ligand>
</feature>
<dbReference type="PANTHER" id="PTHR43028:SF7">
    <property type="entry name" value="3'(2'),5'-BISPHOSPHATE NUCLEOTIDASE CYSQ"/>
    <property type="match status" value="1"/>
</dbReference>
<keyword evidence="7 9" id="KW-0460">Magnesium</keyword>
<evidence type="ECO:0000256" key="1">
    <source>
        <dbReference type="ARBA" id="ARBA00001625"/>
    </source>
</evidence>
<gene>
    <name evidence="9" type="primary">cysQ</name>
    <name evidence="11" type="ORF">EDC45_1965</name>
</gene>
<evidence type="ECO:0000313" key="11">
    <source>
        <dbReference type="EMBL" id="TDQ56401.1"/>
    </source>
</evidence>
<feature type="binding site" evidence="10">
    <location>
        <position position="88"/>
    </location>
    <ligand>
        <name>Mg(2+)</name>
        <dbReference type="ChEBI" id="CHEBI:18420"/>
        <label>1</label>
        <note>catalytic</note>
    </ligand>
</feature>
<dbReference type="PANTHER" id="PTHR43028">
    <property type="entry name" value="3'(2'),5'-BISPHOSPHATE NUCLEOTIDASE 1"/>
    <property type="match status" value="1"/>
</dbReference>
<dbReference type="InterPro" id="IPR020550">
    <property type="entry name" value="Inositol_monophosphatase_CS"/>
</dbReference>
<feature type="binding site" evidence="9">
    <location>
        <position position="68"/>
    </location>
    <ligand>
        <name>substrate</name>
    </ligand>
</feature>
<feature type="binding site" evidence="10">
    <location>
        <position position="214"/>
    </location>
    <ligand>
        <name>Mg(2+)</name>
        <dbReference type="ChEBI" id="CHEBI:18420"/>
        <label>1</label>
        <note>catalytic</note>
    </ligand>
</feature>
<keyword evidence="4 9" id="KW-0997">Cell inner membrane</keyword>
<evidence type="ECO:0000313" key="12">
    <source>
        <dbReference type="Proteomes" id="UP000295657"/>
    </source>
</evidence>
<comment type="catalytic activity">
    <reaction evidence="1 9">
        <text>adenosine 3',5'-bisphosphate + H2O = AMP + phosphate</text>
        <dbReference type="Rhea" id="RHEA:10040"/>
        <dbReference type="ChEBI" id="CHEBI:15377"/>
        <dbReference type="ChEBI" id="CHEBI:43474"/>
        <dbReference type="ChEBI" id="CHEBI:58343"/>
        <dbReference type="ChEBI" id="CHEBI:456215"/>
        <dbReference type="EC" id="3.1.3.7"/>
    </reaction>
</comment>
<proteinExistence type="inferred from homology"/>
<dbReference type="GO" id="GO:0005886">
    <property type="term" value="C:plasma membrane"/>
    <property type="evidence" value="ECO:0007669"/>
    <property type="project" value="UniProtKB-SubCell"/>
</dbReference>
<evidence type="ECO:0000256" key="5">
    <source>
        <dbReference type="ARBA" id="ARBA00022723"/>
    </source>
</evidence>
<dbReference type="GO" id="GO:0000287">
    <property type="term" value="F:magnesium ion binding"/>
    <property type="evidence" value="ECO:0007669"/>
    <property type="project" value="UniProtKB-UniRule"/>
</dbReference>
<comment type="subcellular location">
    <subcellularLocation>
        <location evidence="9">Cell inner membrane</location>
        <topology evidence="9">Peripheral membrane protein</topology>
        <orientation evidence="9">Cytoplasmic side</orientation>
    </subcellularLocation>
</comment>
<dbReference type="EC" id="3.1.3.7" evidence="9"/>
<keyword evidence="12" id="KW-1185">Reference proteome</keyword>
<dbReference type="OrthoDB" id="9785695at2"/>
<dbReference type="CDD" id="cd01638">
    <property type="entry name" value="CysQ"/>
    <property type="match status" value="1"/>
</dbReference>
<feature type="binding site" evidence="9">
    <location>
        <position position="214"/>
    </location>
    <ligand>
        <name>Mg(2+)</name>
        <dbReference type="ChEBI" id="CHEBI:18420"/>
        <label>2</label>
    </ligand>
</feature>
<feature type="binding site" evidence="10">
    <location>
        <position position="90"/>
    </location>
    <ligand>
        <name>Mg(2+)</name>
        <dbReference type="ChEBI" id="CHEBI:18420"/>
        <label>2</label>
    </ligand>
</feature>
<organism evidence="11 12">
    <name type="scientific">Mesocricetibacter intestinalis</name>
    <dbReference type="NCBI Taxonomy" id="1521930"/>
    <lineage>
        <taxon>Bacteria</taxon>
        <taxon>Pseudomonadati</taxon>
        <taxon>Pseudomonadota</taxon>
        <taxon>Gammaproteobacteria</taxon>
        <taxon>Pasteurellales</taxon>
        <taxon>Pasteurellaceae</taxon>
        <taxon>Mesocricetibacter</taxon>
    </lineage>
</organism>
<evidence type="ECO:0000256" key="4">
    <source>
        <dbReference type="ARBA" id="ARBA00022519"/>
    </source>
</evidence>
<keyword evidence="8 9" id="KW-0472">Membrane</keyword>
<dbReference type="RefSeq" id="WP_133545904.1">
    <property type="nucleotide sequence ID" value="NZ_SNYQ01000011.1"/>
</dbReference>
<evidence type="ECO:0000256" key="10">
    <source>
        <dbReference type="PIRSR" id="PIRSR600760-2"/>
    </source>
</evidence>
<comment type="cofactor">
    <cofactor evidence="9 10">
        <name>Mg(2+)</name>
        <dbReference type="ChEBI" id="CHEBI:18420"/>
    </cofactor>
</comment>
<dbReference type="GO" id="GO:0046854">
    <property type="term" value="P:phosphatidylinositol phosphate biosynthetic process"/>
    <property type="evidence" value="ECO:0007669"/>
    <property type="project" value="InterPro"/>
</dbReference>
<dbReference type="InterPro" id="IPR006240">
    <property type="entry name" value="CysQ"/>
</dbReference>
<dbReference type="GO" id="GO:0008441">
    <property type="term" value="F:3'(2'),5'-bisphosphate nucleotidase activity"/>
    <property type="evidence" value="ECO:0007669"/>
    <property type="project" value="UniProtKB-UniRule"/>
</dbReference>
<name>A0A4R6V6J4_9PAST</name>
<keyword evidence="6 9" id="KW-0378">Hydrolase</keyword>
<feature type="binding site" evidence="10">
    <location>
        <position position="68"/>
    </location>
    <ligand>
        <name>Mg(2+)</name>
        <dbReference type="ChEBI" id="CHEBI:18420"/>
        <label>1</label>
        <note>catalytic</note>
    </ligand>
</feature>
<dbReference type="InterPro" id="IPR020583">
    <property type="entry name" value="Inositol_monoP_metal-BS"/>
</dbReference>
<feature type="binding site" evidence="9">
    <location>
        <position position="68"/>
    </location>
    <ligand>
        <name>Mg(2+)</name>
        <dbReference type="ChEBI" id="CHEBI:18420"/>
        <label>1</label>
    </ligand>
</feature>
<keyword evidence="5 9" id="KW-0479">Metal-binding</keyword>
<dbReference type="GO" id="GO:0000103">
    <property type="term" value="P:sulfate assimilation"/>
    <property type="evidence" value="ECO:0007669"/>
    <property type="project" value="TreeGrafter"/>
</dbReference>
<sequence length="268" mass="29890">MEIASQLLPSVLEIAARAGEHLKEFYRCEVKVRTKADNTPVTEADLFLSRFLIEQLSTLSPHLPVLSEENCDIPLERRRHWPSYWLIDPIDGTRQFINRTDQFSVMISLVCAHQPLLGVIHAPILGKTYYAVQGKGAFLQTDSGLRSLTPARSAPGHLIRIAVGSSDENKIQQSLRSPYNPDFIRYGSSGLKAGLVAEGCADCYVRLGNTGEWDTAAAEVILKETGGDIFDLHFQPLSYNLRESLVNPYFVMGSAGFNWKNVFQFDSL</sequence>
<dbReference type="PROSITE" id="PS00629">
    <property type="entry name" value="IMP_1"/>
    <property type="match status" value="1"/>
</dbReference>
<comment type="function">
    <text evidence="9">Converts adenosine-3',5'-bisphosphate (PAP) to AMP.</text>
</comment>
<comment type="caution">
    <text evidence="11">The sequence shown here is derived from an EMBL/GenBank/DDBJ whole genome shotgun (WGS) entry which is preliminary data.</text>
</comment>
<dbReference type="HAMAP" id="MF_02095">
    <property type="entry name" value="CysQ"/>
    <property type="match status" value="1"/>
</dbReference>
<dbReference type="Pfam" id="PF00459">
    <property type="entry name" value="Inositol_P"/>
    <property type="match status" value="1"/>
</dbReference>
<dbReference type="AlphaFoldDB" id="A0A4R6V6J4"/>
<protein>
    <recommendedName>
        <fullName evidence="9">3'(2'),5'-bisphosphate nucleotidase CysQ</fullName>
        <ecNumber evidence="9">3.1.3.7</ecNumber>
    </recommendedName>
    <alternativeName>
        <fullName evidence="9">3'(2'),5-bisphosphonucleoside 3'(2')-phosphohydrolase</fullName>
    </alternativeName>
    <alternativeName>
        <fullName evidence="9">3'-phosphoadenosine 5'-phosphate phosphatase</fullName>
        <shortName evidence="9">PAP phosphatase</shortName>
    </alternativeName>
</protein>
<evidence type="ECO:0000256" key="9">
    <source>
        <dbReference type="HAMAP-Rule" id="MF_02095"/>
    </source>
</evidence>
<evidence type="ECO:0000256" key="7">
    <source>
        <dbReference type="ARBA" id="ARBA00022842"/>
    </source>
</evidence>
<dbReference type="SUPFAM" id="SSF56655">
    <property type="entry name" value="Carbohydrate phosphatase"/>
    <property type="match status" value="1"/>
</dbReference>
<dbReference type="PROSITE" id="PS00630">
    <property type="entry name" value="IMP_2"/>
    <property type="match status" value="1"/>
</dbReference>
<dbReference type="GO" id="GO:0050427">
    <property type="term" value="P:3'-phosphoadenosine 5'-phosphosulfate metabolic process"/>
    <property type="evidence" value="ECO:0007669"/>
    <property type="project" value="TreeGrafter"/>
</dbReference>
<dbReference type="EMBL" id="SNYQ01000011">
    <property type="protein sequence ID" value="TDQ56401.1"/>
    <property type="molecule type" value="Genomic_DNA"/>
</dbReference>
<evidence type="ECO:0000256" key="6">
    <source>
        <dbReference type="ARBA" id="ARBA00022801"/>
    </source>
</evidence>
<accession>A0A4R6V6J4</accession>
<feature type="binding site" evidence="10">
    <location>
        <position position="91"/>
    </location>
    <ligand>
        <name>Mg(2+)</name>
        <dbReference type="ChEBI" id="CHEBI:18420"/>
        <label>1</label>
        <note>catalytic</note>
    </ligand>
</feature>
<dbReference type="InterPro" id="IPR050725">
    <property type="entry name" value="CysQ/Inositol_MonoPase"/>
</dbReference>
<feature type="binding site" evidence="9">
    <location>
        <position position="214"/>
    </location>
    <ligand>
        <name>substrate</name>
    </ligand>
</feature>
<dbReference type="Proteomes" id="UP000295657">
    <property type="component" value="Unassembled WGS sequence"/>
</dbReference>
<evidence type="ECO:0000256" key="8">
    <source>
        <dbReference type="ARBA" id="ARBA00023136"/>
    </source>
</evidence>
<feature type="binding site" evidence="9">
    <location>
        <position position="88"/>
    </location>
    <ligand>
        <name>Mg(2+)</name>
        <dbReference type="ChEBI" id="CHEBI:18420"/>
        <label>1</label>
    </ligand>
</feature>
<dbReference type="Gene3D" id="3.40.190.80">
    <property type="match status" value="1"/>
</dbReference>
<reference evidence="11 12" key="1">
    <citation type="submission" date="2019-03" db="EMBL/GenBank/DDBJ databases">
        <title>Genomic Encyclopedia of Type Strains, Phase IV (KMG-IV): sequencing the most valuable type-strain genomes for metagenomic binning, comparative biology and taxonomic classification.</title>
        <authorList>
            <person name="Goeker M."/>
        </authorList>
    </citation>
    <scope>NUCLEOTIDE SEQUENCE [LARGE SCALE GENOMIC DNA]</scope>
    <source>
        <strain evidence="11 12">DSM 28403</strain>
    </source>
</reference>
<comment type="similarity">
    <text evidence="2 9">Belongs to the inositol monophosphatase superfamily. CysQ family.</text>
</comment>
<feature type="binding site" evidence="9">
    <location>
        <begin position="90"/>
        <end position="93"/>
    </location>
    <ligand>
        <name>substrate</name>
    </ligand>
</feature>
<dbReference type="NCBIfam" id="TIGR01331">
    <property type="entry name" value="bisphos_cysQ"/>
    <property type="match status" value="1"/>
</dbReference>
<evidence type="ECO:0000256" key="2">
    <source>
        <dbReference type="ARBA" id="ARBA00005289"/>
    </source>
</evidence>
<dbReference type="Gene3D" id="3.30.540.10">
    <property type="entry name" value="Fructose-1,6-Bisphosphatase, subunit A, domain 1"/>
    <property type="match status" value="1"/>
</dbReference>